<dbReference type="InterPro" id="IPR053157">
    <property type="entry name" value="Sterol_Uptake_Regulator"/>
</dbReference>
<keyword evidence="1" id="KW-0805">Transcription regulation</keyword>
<dbReference type="InterPro" id="IPR036864">
    <property type="entry name" value="Zn2-C6_fun-type_DNA-bd_sf"/>
</dbReference>
<dbReference type="SUPFAM" id="SSF57701">
    <property type="entry name" value="Zn2/Cys6 DNA-binding domain"/>
    <property type="match status" value="1"/>
</dbReference>
<evidence type="ECO:0000256" key="1">
    <source>
        <dbReference type="ARBA" id="ARBA00023015"/>
    </source>
</evidence>
<accession>A0A5N7C171</accession>
<gene>
    <name evidence="6" type="ORF">BDV23DRAFT_160487</name>
</gene>
<dbReference type="Pfam" id="PF00172">
    <property type="entry name" value="Zn_clus"/>
    <property type="match status" value="1"/>
</dbReference>
<keyword evidence="3" id="KW-0804">Transcription</keyword>
<evidence type="ECO:0000256" key="2">
    <source>
        <dbReference type="ARBA" id="ARBA00023125"/>
    </source>
</evidence>
<dbReference type="PANTHER" id="PTHR47784">
    <property type="entry name" value="STEROL UPTAKE CONTROL PROTEIN 2"/>
    <property type="match status" value="1"/>
</dbReference>
<evidence type="ECO:0000259" key="5">
    <source>
        <dbReference type="PROSITE" id="PS50048"/>
    </source>
</evidence>
<dbReference type="EMBL" id="ML735288">
    <property type="protein sequence ID" value="KAE8387769.1"/>
    <property type="molecule type" value="Genomic_DNA"/>
</dbReference>
<proteinExistence type="predicted"/>
<dbReference type="InterPro" id="IPR001138">
    <property type="entry name" value="Zn2Cys6_DnaBD"/>
</dbReference>
<name>A0A5N7C171_PETAA</name>
<dbReference type="AlphaFoldDB" id="A0A5N7C171"/>
<dbReference type="GO" id="GO:0003677">
    <property type="term" value="F:DNA binding"/>
    <property type="evidence" value="ECO:0007669"/>
    <property type="project" value="UniProtKB-KW"/>
</dbReference>
<evidence type="ECO:0000256" key="4">
    <source>
        <dbReference type="ARBA" id="ARBA00023242"/>
    </source>
</evidence>
<dbReference type="Gene3D" id="4.10.240.10">
    <property type="entry name" value="Zn(2)-C6 fungal-type DNA-binding domain"/>
    <property type="match status" value="1"/>
</dbReference>
<feature type="domain" description="Zn(2)-C6 fungal-type" evidence="5">
    <location>
        <begin position="12"/>
        <end position="42"/>
    </location>
</feature>
<organism evidence="6">
    <name type="scientific">Petromyces alliaceus</name>
    <name type="common">Aspergillus alliaceus</name>
    <dbReference type="NCBI Taxonomy" id="209559"/>
    <lineage>
        <taxon>Eukaryota</taxon>
        <taxon>Fungi</taxon>
        <taxon>Dikarya</taxon>
        <taxon>Ascomycota</taxon>
        <taxon>Pezizomycotina</taxon>
        <taxon>Eurotiomycetes</taxon>
        <taxon>Eurotiomycetidae</taxon>
        <taxon>Eurotiales</taxon>
        <taxon>Aspergillaceae</taxon>
        <taxon>Aspergillus</taxon>
        <taxon>Aspergillus subgen. Circumdati</taxon>
    </lineage>
</organism>
<dbReference type="PROSITE" id="PS50048">
    <property type="entry name" value="ZN2_CY6_FUNGAL_2"/>
    <property type="match status" value="1"/>
</dbReference>
<dbReference type="GO" id="GO:0001228">
    <property type="term" value="F:DNA-binding transcription activator activity, RNA polymerase II-specific"/>
    <property type="evidence" value="ECO:0007669"/>
    <property type="project" value="TreeGrafter"/>
</dbReference>
<keyword evidence="4" id="KW-0539">Nucleus</keyword>
<protein>
    <recommendedName>
        <fullName evidence="5">Zn(2)-C6 fungal-type domain-containing protein</fullName>
    </recommendedName>
</protein>
<dbReference type="PANTHER" id="PTHR47784:SF4">
    <property type="entry name" value="ZN(II)2CYS6 TRANSCRIPTION FACTOR (EUROFUNG)"/>
    <property type="match status" value="1"/>
</dbReference>
<sequence length="388" mass="44355">MPRRTHKKSRNGCLECKRRHIKCDERRPICTNCTTSERSCEYADVFRSVPRSRASTPSSSSPAISVARDRLSEFSGQSSDSLPKDAPVNMLHMQLLHHLMTETRSTFNESFSDTMFSPDVMHMSMSSPYLINEMLAISALHMSILRPADQDFYRHQAAQLQTHALTIFNSMELEVNQETCVPLFLFSGLLNVHMLCDSLNFRDQDFDQFLSQLVSSFRLHRGVRAITTNSWGMLRESPLKPIILDSETRFSRSTGPNPECVRLLDLIEASRLDPSITNTYKEAIEALQHAMIACLLDKQDTQASEITAWPVLVSPEYIDLLMLRRPEALVVLAYYAVCLHLRRYVWVFGDSGRFLIESIAEYLGTDWAEWLDWPVRTLKGRHQGTATN</sequence>
<dbReference type="OrthoDB" id="4937900at2759"/>
<dbReference type="GO" id="GO:0008270">
    <property type="term" value="F:zinc ion binding"/>
    <property type="evidence" value="ECO:0007669"/>
    <property type="project" value="InterPro"/>
</dbReference>
<dbReference type="Proteomes" id="UP000326877">
    <property type="component" value="Unassembled WGS sequence"/>
</dbReference>
<evidence type="ECO:0000256" key="3">
    <source>
        <dbReference type="ARBA" id="ARBA00023163"/>
    </source>
</evidence>
<dbReference type="SMART" id="SM00066">
    <property type="entry name" value="GAL4"/>
    <property type="match status" value="1"/>
</dbReference>
<evidence type="ECO:0000313" key="6">
    <source>
        <dbReference type="EMBL" id="KAE8387769.1"/>
    </source>
</evidence>
<dbReference type="PROSITE" id="PS00463">
    <property type="entry name" value="ZN2_CY6_FUNGAL_1"/>
    <property type="match status" value="1"/>
</dbReference>
<reference evidence="6" key="1">
    <citation type="submission" date="2019-04" db="EMBL/GenBank/DDBJ databases">
        <title>Friends and foes A comparative genomics studyof 23 Aspergillus species from section Flavi.</title>
        <authorList>
            <consortium name="DOE Joint Genome Institute"/>
            <person name="Kjaerbolling I."/>
            <person name="Vesth T."/>
            <person name="Frisvad J.C."/>
            <person name="Nybo J.L."/>
            <person name="Theobald S."/>
            <person name="Kildgaard S."/>
            <person name="Isbrandt T."/>
            <person name="Kuo A."/>
            <person name="Sato A."/>
            <person name="Lyhne E.K."/>
            <person name="Kogle M.E."/>
            <person name="Wiebenga A."/>
            <person name="Kun R.S."/>
            <person name="Lubbers R.J."/>
            <person name="Makela M.R."/>
            <person name="Barry K."/>
            <person name="Chovatia M."/>
            <person name="Clum A."/>
            <person name="Daum C."/>
            <person name="Haridas S."/>
            <person name="He G."/>
            <person name="LaButti K."/>
            <person name="Lipzen A."/>
            <person name="Mondo S."/>
            <person name="Riley R."/>
            <person name="Salamov A."/>
            <person name="Simmons B.A."/>
            <person name="Magnuson J.K."/>
            <person name="Henrissat B."/>
            <person name="Mortensen U.H."/>
            <person name="Larsen T.O."/>
            <person name="Devries R.P."/>
            <person name="Grigoriev I.V."/>
            <person name="Machida M."/>
            <person name="Baker S.E."/>
            <person name="Andersen M.R."/>
        </authorList>
    </citation>
    <scope>NUCLEOTIDE SEQUENCE [LARGE SCALE GENOMIC DNA]</scope>
    <source>
        <strain evidence="6">IBT 14317</strain>
    </source>
</reference>
<dbReference type="CDD" id="cd00067">
    <property type="entry name" value="GAL4"/>
    <property type="match status" value="1"/>
</dbReference>
<keyword evidence="2" id="KW-0238">DNA-binding</keyword>